<dbReference type="Gene3D" id="2.60.120.10">
    <property type="entry name" value="Jelly Rolls"/>
    <property type="match status" value="2"/>
</dbReference>
<dbReference type="Proteomes" id="UP001409585">
    <property type="component" value="Unassembled WGS sequence"/>
</dbReference>
<dbReference type="InterPro" id="IPR018488">
    <property type="entry name" value="cNMP-bd_CS"/>
</dbReference>
<dbReference type="SUPFAM" id="SSF51206">
    <property type="entry name" value="cAMP-binding domain-like"/>
    <property type="match status" value="2"/>
</dbReference>
<feature type="domain" description="Cyclic nucleotide-binding" evidence="1">
    <location>
        <begin position="169"/>
        <end position="267"/>
    </location>
</feature>
<proteinExistence type="predicted"/>
<evidence type="ECO:0000259" key="2">
    <source>
        <dbReference type="PROSITE" id="PS50206"/>
    </source>
</evidence>
<accession>A0AAV3TWL6</accession>
<dbReference type="CDD" id="cd00038">
    <property type="entry name" value="CAP_ED"/>
    <property type="match status" value="2"/>
</dbReference>
<dbReference type="GO" id="GO:0005829">
    <property type="term" value="C:cytosol"/>
    <property type="evidence" value="ECO:0007669"/>
    <property type="project" value="TreeGrafter"/>
</dbReference>
<sequence>MSVEKSTLFKFHPFSELAPEYIERIANASELHSVAKGKIVFQRGKSLPNLYYLVDGDISLVDASFESASLSAQDAASQFALNELNPSKASAVAASNVTVLAVERRQLDLIMAASESSPELEVSVSGNLVGGSMVTEEINYLDAYTIEQSQSQAAVEQQDWMSRLLDSPLFNSVPAANIQKLFTRFESVSLEAGETIVEEGQEGDYFYVLASGSAKVIPATGDIVPLETGDYFGEEALVGDTTRNATVLMTTKGVAMRLSKGDFITLLQEPLFRYVELEQLPDFEPQLEILDVRLPVEHRHFSVRGSKNIALRKLRSQLKALDPGLTYVITDDGGSRSKVAVQLMVQSGLSAVILNNSNRGYPQ</sequence>
<evidence type="ECO:0000313" key="4">
    <source>
        <dbReference type="Proteomes" id="UP001409585"/>
    </source>
</evidence>
<dbReference type="PROSITE" id="PS00888">
    <property type="entry name" value="CNMP_BINDING_1"/>
    <property type="match status" value="1"/>
</dbReference>
<dbReference type="SUPFAM" id="SSF52821">
    <property type="entry name" value="Rhodanese/Cell cycle control phosphatase"/>
    <property type="match status" value="1"/>
</dbReference>
<dbReference type="AlphaFoldDB" id="A0AAV3TWL6"/>
<dbReference type="InterPro" id="IPR018490">
    <property type="entry name" value="cNMP-bd_dom_sf"/>
</dbReference>
<protein>
    <recommendedName>
        <fullName evidence="5">Cyclic nucleotide-binding domain-containing protein</fullName>
    </recommendedName>
</protein>
<dbReference type="SMART" id="SM00100">
    <property type="entry name" value="cNMP"/>
    <property type="match status" value="2"/>
</dbReference>
<dbReference type="GO" id="GO:0004862">
    <property type="term" value="F:cAMP-dependent protein kinase inhibitor activity"/>
    <property type="evidence" value="ECO:0007669"/>
    <property type="project" value="TreeGrafter"/>
</dbReference>
<dbReference type="GO" id="GO:0030552">
    <property type="term" value="F:cAMP binding"/>
    <property type="evidence" value="ECO:0007669"/>
    <property type="project" value="TreeGrafter"/>
</dbReference>
<feature type="domain" description="Cyclic nucleotide-binding" evidence="1">
    <location>
        <begin position="13"/>
        <end position="111"/>
    </location>
</feature>
<keyword evidence="4" id="KW-1185">Reference proteome</keyword>
<name>A0AAV3TWL6_9ALTE</name>
<dbReference type="PANTHER" id="PTHR11635:SF152">
    <property type="entry name" value="CAMP-DEPENDENT PROTEIN KINASE TYPE I REGULATORY SUBUNIT-RELATED"/>
    <property type="match status" value="1"/>
</dbReference>
<dbReference type="GO" id="GO:0005952">
    <property type="term" value="C:cAMP-dependent protein kinase complex"/>
    <property type="evidence" value="ECO:0007669"/>
    <property type="project" value="InterPro"/>
</dbReference>
<dbReference type="RefSeq" id="WP_345415237.1">
    <property type="nucleotide sequence ID" value="NZ_AP031496.1"/>
</dbReference>
<evidence type="ECO:0000259" key="1">
    <source>
        <dbReference type="PROSITE" id="PS50042"/>
    </source>
</evidence>
<dbReference type="InterPro" id="IPR014710">
    <property type="entry name" value="RmlC-like_jellyroll"/>
</dbReference>
<dbReference type="EMBL" id="BAABLX010000001">
    <property type="protein sequence ID" value="GAA4928802.1"/>
    <property type="molecule type" value="Genomic_DNA"/>
</dbReference>
<dbReference type="Gene3D" id="3.40.250.10">
    <property type="entry name" value="Rhodanese-like domain"/>
    <property type="match status" value="1"/>
</dbReference>
<dbReference type="InterPro" id="IPR036873">
    <property type="entry name" value="Rhodanese-like_dom_sf"/>
</dbReference>
<gene>
    <name evidence="3" type="ORF">GCM10025791_00550</name>
</gene>
<dbReference type="InterPro" id="IPR000595">
    <property type="entry name" value="cNMP-bd_dom"/>
</dbReference>
<evidence type="ECO:0008006" key="5">
    <source>
        <dbReference type="Google" id="ProtNLM"/>
    </source>
</evidence>
<dbReference type="Pfam" id="PF00027">
    <property type="entry name" value="cNMP_binding"/>
    <property type="match status" value="1"/>
</dbReference>
<dbReference type="InterPro" id="IPR050503">
    <property type="entry name" value="cAMP-dep_PK_reg_su-like"/>
</dbReference>
<dbReference type="GO" id="GO:0034236">
    <property type="term" value="F:protein kinase A catalytic subunit binding"/>
    <property type="evidence" value="ECO:0007669"/>
    <property type="project" value="TreeGrafter"/>
</dbReference>
<dbReference type="PROSITE" id="PS50206">
    <property type="entry name" value="RHODANESE_3"/>
    <property type="match status" value="1"/>
</dbReference>
<reference evidence="4" key="1">
    <citation type="journal article" date="2019" name="Int. J. Syst. Evol. Microbiol.">
        <title>The Global Catalogue of Microorganisms (GCM) 10K type strain sequencing project: providing services to taxonomists for standard genome sequencing and annotation.</title>
        <authorList>
            <consortium name="The Broad Institute Genomics Platform"/>
            <consortium name="The Broad Institute Genome Sequencing Center for Infectious Disease"/>
            <person name="Wu L."/>
            <person name="Ma J."/>
        </authorList>
    </citation>
    <scope>NUCLEOTIDE SEQUENCE [LARGE SCALE GENOMIC DNA]</scope>
    <source>
        <strain evidence="4">JCM 19134</strain>
    </source>
</reference>
<dbReference type="InterPro" id="IPR001763">
    <property type="entry name" value="Rhodanese-like_dom"/>
</dbReference>
<feature type="domain" description="Rhodanese" evidence="2">
    <location>
        <begin position="283"/>
        <end position="362"/>
    </location>
</feature>
<comment type="caution">
    <text evidence="3">The sequence shown here is derived from an EMBL/GenBank/DDBJ whole genome shotgun (WGS) entry which is preliminary data.</text>
</comment>
<organism evidence="3 4">
    <name type="scientific">Halioxenophilus aromaticivorans</name>
    <dbReference type="NCBI Taxonomy" id="1306992"/>
    <lineage>
        <taxon>Bacteria</taxon>
        <taxon>Pseudomonadati</taxon>
        <taxon>Pseudomonadota</taxon>
        <taxon>Gammaproteobacteria</taxon>
        <taxon>Alteromonadales</taxon>
        <taxon>Alteromonadaceae</taxon>
        <taxon>Halioxenophilus</taxon>
    </lineage>
</organism>
<dbReference type="PRINTS" id="PR00103">
    <property type="entry name" value="CAMPKINASE"/>
</dbReference>
<dbReference type="Pfam" id="PF00581">
    <property type="entry name" value="Rhodanese"/>
    <property type="match status" value="1"/>
</dbReference>
<dbReference type="PROSITE" id="PS50042">
    <property type="entry name" value="CNMP_BINDING_3"/>
    <property type="match status" value="2"/>
</dbReference>
<evidence type="ECO:0000313" key="3">
    <source>
        <dbReference type="EMBL" id="GAA4928802.1"/>
    </source>
</evidence>
<dbReference type="PANTHER" id="PTHR11635">
    <property type="entry name" value="CAMP-DEPENDENT PROTEIN KINASE REGULATORY CHAIN"/>
    <property type="match status" value="1"/>
</dbReference>